<dbReference type="Proteomes" id="UP001523369">
    <property type="component" value="Unassembled WGS sequence"/>
</dbReference>
<proteinExistence type="predicted"/>
<evidence type="ECO:0000313" key="3">
    <source>
        <dbReference type="Proteomes" id="UP001523369"/>
    </source>
</evidence>
<name>A0ABT1E1V2_9ACTN</name>
<protein>
    <submittedName>
        <fullName evidence="2">Uncharacterized protein</fullName>
    </submittedName>
</protein>
<evidence type="ECO:0000256" key="1">
    <source>
        <dbReference type="SAM" id="Phobius"/>
    </source>
</evidence>
<accession>A0ABT1E1V2</accession>
<keyword evidence="1" id="KW-0812">Transmembrane</keyword>
<gene>
    <name evidence="2" type="ORF">M1L60_41720</name>
</gene>
<feature type="transmembrane region" description="Helical" evidence="1">
    <location>
        <begin position="31"/>
        <end position="53"/>
    </location>
</feature>
<sequence>MTNPVDRPGFPLATDVRPPELPSKKTNVLKVVGAVVVAIIVALGVYALSSLLLGGDGASDAKAGDCIASDQEVKNEGTTETGAEVVDCSSDEAKFAVVARVDGEGSTQSKACDKFFKAEEVFYVFANSKDDGYVLCLRPKA</sequence>
<keyword evidence="1" id="KW-1133">Transmembrane helix</keyword>
<dbReference type="RefSeq" id="WP_253243132.1">
    <property type="nucleotide sequence ID" value="NZ_JAMYJR010000054.1"/>
</dbReference>
<comment type="caution">
    <text evidence="2">The sequence shown here is derived from an EMBL/GenBank/DDBJ whole genome shotgun (WGS) entry which is preliminary data.</text>
</comment>
<organism evidence="2 3">
    <name type="scientific">Paractinoplanes aksuensis</name>
    <dbReference type="NCBI Taxonomy" id="2939490"/>
    <lineage>
        <taxon>Bacteria</taxon>
        <taxon>Bacillati</taxon>
        <taxon>Actinomycetota</taxon>
        <taxon>Actinomycetes</taxon>
        <taxon>Micromonosporales</taxon>
        <taxon>Micromonosporaceae</taxon>
        <taxon>Paractinoplanes</taxon>
    </lineage>
</organism>
<evidence type="ECO:0000313" key="2">
    <source>
        <dbReference type="EMBL" id="MCO8277113.1"/>
    </source>
</evidence>
<keyword evidence="3" id="KW-1185">Reference proteome</keyword>
<dbReference type="EMBL" id="JAMYJR010000054">
    <property type="protein sequence ID" value="MCO8277113.1"/>
    <property type="molecule type" value="Genomic_DNA"/>
</dbReference>
<reference evidence="2 3" key="1">
    <citation type="submission" date="2022-06" db="EMBL/GenBank/DDBJ databases">
        <title>New Species of the Genus Actinoplanes, ActinopZanes ferrugineus.</title>
        <authorList>
            <person name="Ding P."/>
        </authorList>
    </citation>
    <scope>NUCLEOTIDE SEQUENCE [LARGE SCALE GENOMIC DNA]</scope>
    <source>
        <strain evidence="2 3">TRM88003</strain>
    </source>
</reference>
<keyword evidence="1" id="KW-0472">Membrane</keyword>